<dbReference type="OrthoDB" id="8301347at2"/>
<reference evidence="1 2" key="1">
    <citation type="submission" date="2019-06" db="EMBL/GenBank/DDBJ databases">
        <title>The draft genome of Rhizobium smilacinae PTYR-5.</title>
        <authorList>
            <person name="Liu L."/>
            <person name="Li L."/>
            <person name="Zhang X."/>
        </authorList>
    </citation>
    <scope>NUCLEOTIDE SEQUENCE [LARGE SCALE GENOMIC DNA]</scope>
    <source>
        <strain evidence="1 2">PTYR-5</strain>
    </source>
</reference>
<dbReference type="Proteomes" id="UP000311605">
    <property type="component" value="Unassembled WGS sequence"/>
</dbReference>
<keyword evidence="2" id="KW-1185">Reference proteome</keyword>
<gene>
    <name evidence="1" type="ORF">FHP24_01280</name>
</gene>
<evidence type="ECO:0000313" key="1">
    <source>
        <dbReference type="EMBL" id="TNM64965.1"/>
    </source>
</evidence>
<sequence length="70" mass="7960">MSAPRVRDTLLSDDIALLREIFEEACDGHRIPKTSEDAEALALILVQQMQKGRRDKATLRLVVDNIVEER</sequence>
<dbReference type="EMBL" id="VDMN01000001">
    <property type="protein sequence ID" value="TNM64965.1"/>
    <property type="molecule type" value="Genomic_DNA"/>
</dbReference>
<proteinExistence type="predicted"/>
<organism evidence="1 2">
    <name type="scientific">Aliirhizobium smilacinae</name>
    <dbReference type="NCBI Taxonomy" id="1395944"/>
    <lineage>
        <taxon>Bacteria</taxon>
        <taxon>Pseudomonadati</taxon>
        <taxon>Pseudomonadota</taxon>
        <taxon>Alphaproteobacteria</taxon>
        <taxon>Hyphomicrobiales</taxon>
        <taxon>Rhizobiaceae</taxon>
        <taxon>Aliirhizobium</taxon>
    </lineage>
</organism>
<name>A0A5C4XN74_9HYPH</name>
<dbReference type="AlphaFoldDB" id="A0A5C4XN74"/>
<evidence type="ECO:0000313" key="2">
    <source>
        <dbReference type="Proteomes" id="UP000311605"/>
    </source>
</evidence>
<protein>
    <submittedName>
        <fullName evidence="1">Uncharacterized protein</fullName>
    </submittedName>
</protein>
<dbReference type="RefSeq" id="WP_139671786.1">
    <property type="nucleotide sequence ID" value="NZ_VDMN01000001.1"/>
</dbReference>
<comment type="caution">
    <text evidence="1">The sequence shown here is derived from an EMBL/GenBank/DDBJ whole genome shotgun (WGS) entry which is preliminary data.</text>
</comment>
<accession>A0A5C4XN74</accession>